<proteinExistence type="predicted"/>
<dbReference type="EMBL" id="FNBZ01000006">
    <property type="protein sequence ID" value="SDH07640.1"/>
    <property type="molecule type" value="Genomic_DNA"/>
</dbReference>
<reference evidence="1 2" key="1">
    <citation type="submission" date="2016-10" db="EMBL/GenBank/DDBJ databases">
        <authorList>
            <person name="Varghese N."/>
            <person name="Submissions S."/>
        </authorList>
    </citation>
    <scope>NUCLEOTIDE SEQUENCE [LARGE SCALE GENOMIC DNA]</scope>
    <source>
        <strain evidence="1 2">DSM 26672</strain>
    </source>
</reference>
<organism evidence="1 2">
    <name type="scientific">Bosea robiniae</name>
    <dbReference type="NCBI Taxonomy" id="1036780"/>
    <lineage>
        <taxon>Bacteria</taxon>
        <taxon>Pseudomonadati</taxon>
        <taxon>Pseudomonadota</taxon>
        <taxon>Alphaproteobacteria</taxon>
        <taxon>Hyphomicrobiales</taxon>
        <taxon>Boseaceae</taxon>
        <taxon>Bosea</taxon>
    </lineage>
</organism>
<dbReference type="RefSeq" id="WP_091859664.1">
    <property type="nucleotide sequence ID" value="NZ_FNBZ01000006.1"/>
</dbReference>
<keyword evidence="2" id="KW-1185">Reference proteome</keyword>
<comment type="caution">
    <text evidence="1">The sequence shown here is derived from an EMBL/GenBank/DDBJ whole genome shotgun (WGS) entry which is preliminary data.</text>
</comment>
<dbReference type="Proteomes" id="UP000199468">
    <property type="component" value="Unassembled WGS sequence"/>
</dbReference>
<name>A0ABY0P406_9HYPH</name>
<protein>
    <submittedName>
        <fullName evidence="1">Uncharacterized protein</fullName>
    </submittedName>
</protein>
<accession>A0ABY0P406</accession>
<evidence type="ECO:0000313" key="1">
    <source>
        <dbReference type="EMBL" id="SDH07640.1"/>
    </source>
</evidence>
<gene>
    <name evidence="1" type="ORF">SAMN05421844_106401</name>
</gene>
<sequence length="152" mass="16430">MRLVFEQAFGLDEDSLHDVVATLSERLRAHSGLRRPLDRVVGNRWSEFEHDLAHFIAALGARTGDHGGGLAAVFAAFPELAPEHVIDARDLFAEAALAVLPLHAAASLSELTDRVCDLALRALRPQPGQDVTMPLSHRISEAEEALRIGAGL</sequence>
<evidence type="ECO:0000313" key="2">
    <source>
        <dbReference type="Proteomes" id="UP000199468"/>
    </source>
</evidence>